<name>A0AAD7Y966_MYTSE</name>
<dbReference type="Gene3D" id="2.30.30.40">
    <property type="entry name" value="SH3 Domains"/>
    <property type="match status" value="5"/>
</dbReference>
<evidence type="ECO:0000313" key="7">
    <source>
        <dbReference type="Proteomes" id="UP001231518"/>
    </source>
</evidence>
<evidence type="ECO:0000313" key="6">
    <source>
        <dbReference type="EMBL" id="KAJ8706801.1"/>
    </source>
</evidence>
<dbReference type="InterPro" id="IPR050384">
    <property type="entry name" value="Endophilin_SH3RF"/>
</dbReference>
<feature type="compositionally biased region" description="Basic residues" evidence="4">
    <location>
        <begin position="588"/>
        <end position="603"/>
    </location>
</feature>
<dbReference type="SUPFAM" id="SSF50044">
    <property type="entry name" value="SH3-domain"/>
    <property type="match status" value="5"/>
</dbReference>
<keyword evidence="3" id="KW-0175">Coiled coil</keyword>
<dbReference type="SMART" id="SM00326">
    <property type="entry name" value="SH3"/>
    <property type="match status" value="5"/>
</dbReference>
<feature type="region of interest" description="Disordered" evidence="4">
    <location>
        <begin position="588"/>
        <end position="627"/>
    </location>
</feature>
<feature type="region of interest" description="Disordered" evidence="4">
    <location>
        <begin position="404"/>
        <end position="426"/>
    </location>
</feature>
<proteinExistence type="predicted"/>
<feature type="compositionally biased region" description="Basic and acidic residues" evidence="4">
    <location>
        <begin position="607"/>
        <end position="627"/>
    </location>
</feature>
<dbReference type="GO" id="GO:0007015">
    <property type="term" value="P:actin filament organization"/>
    <property type="evidence" value="ECO:0007669"/>
    <property type="project" value="TreeGrafter"/>
</dbReference>
<dbReference type="Proteomes" id="UP001231518">
    <property type="component" value="Chromosome 30"/>
</dbReference>
<dbReference type="PROSITE" id="PS50002">
    <property type="entry name" value="SH3"/>
    <property type="match status" value="5"/>
</dbReference>
<comment type="caution">
    <text evidence="6">The sequence shown here is derived from an EMBL/GenBank/DDBJ whole genome shotgun (WGS) entry which is preliminary data.</text>
</comment>
<organism evidence="6 7">
    <name type="scientific">Mythimna separata</name>
    <name type="common">Oriental armyworm</name>
    <name type="synonym">Pseudaletia separata</name>
    <dbReference type="NCBI Taxonomy" id="271217"/>
    <lineage>
        <taxon>Eukaryota</taxon>
        <taxon>Metazoa</taxon>
        <taxon>Ecdysozoa</taxon>
        <taxon>Arthropoda</taxon>
        <taxon>Hexapoda</taxon>
        <taxon>Insecta</taxon>
        <taxon>Pterygota</taxon>
        <taxon>Neoptera</taxon>
        <taxon>Endopterygota</taxon>
        <taxon>Lepidoptera</taxon>
        <taxon>Glossata</taxon>
        <taxon>Ditrysia</taxon>
        <taxon>Noctuoidea</taxon>
        <taxon>Noctuidae</taxon>
        <taxon>Noctuinae</taxon>
        <taxon>Hadenini</taxon>
        <taxon>Mythimna</taxon>
    </lineage>
</organism>
<keyword evidence="1 2" id="KW-0728">SH3 domain</keyword>
<dbReference type="PANTHER" id="PTHR14167">
    <property type="entry name" value="SH3 DOMAIN-CONTAINING"/>
    <property type="match status" value="1"/>
</dbReference>
<feature type="domain" description="SH3" evidence="5">
    <location>
        <begin position="326"/>
        <end position="389"/>
    </location>
</feature>
<feature type="region of interest" description="Disordered" evidence="4">
    <location>
        <begin position="199"/>
        <end position="230"/>
    </location>
</feature>
<reference evidence="6" key="1">
    <citation type="submission" date="2023-03" db="EMBL/GenBank/DDBJ databases">
        <title>Chromosome-level genomes of two armyworms, Mythimna separata and Mythimna loreyi, provide insights into the biosynthesis and reception of sex pheromones.</title>
        <authorList>
            <person name="Zhao H."/>
        </authorList>
    </citation>
    <scope>NUCLEOTIDE SEQUENCE</scope>
    <source>
        <strain evidence="6">BeijingLab</strain>
        <tissue evidence="6">Pupa</tissue>
    </source>
</reference>
<dbReference type="EMBL" id="JARGEI010000028">
    <property type="protein sequence ID" value="KAJ8706801.1"/>
    <property type="molecule type" value="Genomic_DNA"/>
</dbReference>
<gene>
    <name evidence="6" type="ORF">PYW07_012879</name>
</gene>
<keyword evidence="7" id="KW-1185">Reference proteome</keyword>
<dbReference type="GO" id="GO:0016477">
    <property type="term" value="P:cell migration"/>
    <property type="evidence" value="ECO:0007669"/>
    <property type="project" value="TreeGrafter"/>
</dbReference>
<dbReference type="InterPro" id="IPR036028">
    <property type="entry name" value="SH3-like_dom_sf"/>
</dbReference>
<evidence type="ECO:0000259" key="5">
    <source>
        <dbReference type="PROSITE" id="PS50002"/>
    </source>
</evidence>
<feature type="compositionally biased region" description="Low complexity" evidence="4">
    <location>
        <begin position="414"/>
        <end position="426"/>
    </location>
</feature>
<evidence type="ECO:0000256" key="2">
    <source>
        <dbReference type="PROSITE-ProRule" id="PRU00192"/>
    </source>
</evidence>
<dbReference type="Pfam" id="PF00018">
    <property type="entry name" value="SH3_1"/>
    <property type="match status" value="1"/>
</dbReference>
<feature type="domain" description="SH3" evidence="5">
    <location>
        <begin position="428"/>
        <end position="489"/>
    </location>
</feature>
<evidence type="ECO:0000256" key="3">
    <source>
        <dbReference type="SAM" id="Coils"/>
    </source>
</evidence>
<evidence type="ECO:0000256" key="1">
    <source>
        <dbReference type="ARBA" id="ARBA00022443"/>
    </source>
</evidence>
<evidence type="ECO:0000256" key="4">
    <source>
        <dbReference type="SAM" id="MobiDB-lite"/>
    </source>
</evidence>
<feature type="domain" description="SH3" evidence="5">
    <location>
        <begin position="509"/>
        <end position="567"/>
    </location>
</feature>
<sequence length="627" mass="68485">MLFDQTAIFEFGADDGILNSMEAFLKQLREQVEAAKALVEIKKQDQETNKSQLSELSNTVVELDEKFSRVWKLYEEKREEYLARSSAPAESAWSGAEVDWETLSNEATADDEEVSNITATIVEPPTAVPRWRCVLQFAARFADEISLQPGDLAYDAPDPLRVAEPGWLWLEAKGQAGWYPESYVEEIIAIAPAAEVSDPVDVPETADPVRGTDTELSNEGAVSSDVTEAESTTGAPRWRCMFEFTARIADELSLQPGDLASDVPAPSGAINPGFIYLTAAGGSGWFPRSHLADINAVAASAGPEAEINDNSGGTANSAATEAVPTTSAPRWRCLREFRARFTDELSLQPGELACDGGTPPRDAEPGWLWLTARGQSGWFPASFAQDVDAPIAFIKFTVAADAPEPELNNNSEGTLTSTAPEDPTTTTTTAHIWRCVREFKARFDDELSLQPGDLASDAPATFKEPGWKWLTAKGQTGWFPESYVRDINAPAPAASAEVSDPVLAARTTIGGDFCIAVHPYQSQVPGDLVFATGDRIQVIKRDGDWWTGRLANSTGIFLSHYVTRDPTSTAEAPTGAPAADAESWHKILQTHRPARRTHRHRPNRLTSKTDRTVPEQQNHENRKQNRT</sequence>
<feature type="domain" description="SH3" evidence="5">
    <location>
        <begin position="233"/>
        <end position="296"/>
    </location>
</feature>
<protein>
    <recommendedName>
        <fullName evidence="5">SH3 domain-containing protein</fullName>
    </recommendedName>
</protein>
<dbReference type="InterPro" id="IPR001452">
    <property type="entry name" value="SH3_domain"/>
</dbReference>
<dbReference type="AlphaFoldDB" id="A0AAD7Y966"/>
<feature type="coiled-coil region" evidence="3">
    <location>
        <begin position="18"/>
        <end position="45"/>
    </location>
</feature>
<feature type="domain" description="SH3" evidence="5">
    <location>
        <begin position="122"/>
        <end position="189"/>
    </location>
</feature>
<feature type="compositionally biased region" description="Polar residues" evidence="4">
    <location>
        <begin position="214"/>
        <end position="230"/>
    </location>
</feature>
<dbReference type="PANTHER" id="PTHR14167:SF92">
    <property type="entry name" value="CIN85 AND CD2AP RELATED, ISOFORM J"/>
    <property type="match status" value="1"/>
</dbReference>
<accession>A0AAD7Y966</accession>